<evidence type="ECO:0000313" key="4">
    <source>
        <dbReference type="EMBL" id="QJS12600.1"/>
    </source>
</evidence>
<keyword evidence="2" id="KW-0472">Membrane</keyword>
<name>A0A6M4PUY7_9ACTN</name>
<dbReference type="EMBL" id="CP053189">
    <property type="protein sequence ID" value="QJS12600.1"/>
    <property type="molecule type" value="Genomic_DNA"/>
</dbReference>
<feature type="region of interest" description="Disordered" evidence="1">
    <location>
        <begin position="75"/>
        <end position="152"/>
    </location>
</feature>
<dbReference type="Proteomes" id="UP000502641">
    <property type="component" value="Chromosome"/>
</dbReference>
<sequence>MCTSVHSDCVRPYTTRWSHFAGNRSRPAPPPLLCGPVLDNTPRIRRLGPAAALALAAAVACVAVAVTVLDDRPGETRAAAPPTPPDNGPGLLSFASPSGSPAHTPAPARDRTAPSPSSPAPEPPARPKRTPAKSPTPTAGSSRPAEHGTSVRSLNYPDRYWHVSGGLVKLDPVTSAADRRAATFTRVKGLADARCYSFTTADGGYLRHRDFLLRAEPEDGSPLFARDATFCPRPSAVTGAVVLESVNYPGRFLRHRDFQLRLDPYQNTDLYRSDSAFSLVGGLA</sequence>
<feature type="transmembrane region" description="Helical" evidence="2">
    <location>
        <begin position="50"/>
        <end position="69"/>
    </location>
</feature>
<dbReference type="GO" id="GO:0046556">
    <property type="term" value="F:alpha-L-arabinofuranosidase activity"/>
    <property type="evidence" value="ECO:0007669"/>
    <property type="project" value="InterPro"/>
</dbReference>
<organism evidence="4 5">
    <name type="scientific">Streptomyces argyrophylli</name>
    <dbReference type="NCBI Taxonomy" id="2726118"/>
    <lineage>
        <taxon>Bacteria</taxon>
        <taxon>Bacillati</taxon>
        <taxon>Actinomycetota</taxon>
        <taxon>Actinomycetes</taxon>
        <taxon>Kitasatosporales</taxon>
        <taxon>Streptomycetaceae</taxon>
        <taxon>Streptomyces</taxon>
    </lineage>
</organism>
<evidence type="ECO:0000313" key="5">
    <source>
        <dbReference type="Proteomes" id="UP000502641"/>
    </source>
</evidence>
<dbReference type="KEGG" id="sarg:HKX69_26500"/>
<keyword evidence="2" id="KW-1133">Transmembrane helix</keyword>
<dbReference type="CDD" id="cd23399">
    <property type="entry name" value="beta-trefoil_ABD_ABFB"/>
    <property type="match status" value="1"/>
</dbReference>
<evidence type="ECO:0000256" key="1">
    <source>
        <dbReference type="SAM" id="MobiDB-lite"/>
    </source>
</evidence>
<dbReference type="GO" id="GO:0046373">
    <property type="term" value="P:L-arabinose metabolic process"/>
    <property type="evidence" value="ECO:0007669"/>
    <property type="project" value="InterPro"/>
</dbReference>
<reference evidence="4 5" key="1">
    <citation type="submission" date="2020-05" db="EMBL/GenBank/DDBJ databases">
        <authorList>
            <person name="Li K."/>
        </authorList>
    </citation>
    <scope>NUCLEOTIDE SEQUENCE [LARGE SCALE GENOMIC DNA]</scope>
    <source>
        <strain evidence="5">jing01</strain>
    </source>
</reference>
<dbReference type="SUPFAM" id="SSF110221">
    <property type="entry name" value="AbfB domain"/>
    <property type="match status" value="1"/>
</dbReference>
<dbReference type="InterPro" id="IPR007934">
    <property type="entry name" value="AbfB_ABD"/>
</dbReference>
<dbReference type="Gene3D" id="2.80.10.50">
    <property type="match status" value="2"/>
</dbReference>
<feature type="domain" description="Alpha-L-arabinofuranosidase B arabinose-binding" evidence="3">
    <location>
        <begin position="150"/>
        <end position="278"/>
    </location>
</feature>
<keyword evidence="5" id="KW-1185">Reference proteome</keyword>
<dbReference type="InterPro" id="IPR036195">
    <property type="entry name" value="AbfB_ABD_sf"/>
</dbReference>
<gene>
    <name evidence="4" type="ORF">HKX69_26500</name>
</gene>
<dbReference type="AlphaFoldDB" id="A0A6M4PUY7"/>
<evidence type="ECO:0000259" key="3">
    <source>
        <dbReference type="Pfam" id="PF05270"/>
    </source>
</evidence>
<proteinExistence type="predicted"/>
<evidence type="ECO:0000256" key="2">
    <source>
        <dbReference type="SAM" id="Phobius"/>
    </source>
</evidence>
<accession>A0A6M4PUY7</accession>
<dbReference type="Pfam" id="PF05270">
    <property type="entry name" value="AbfB"/>
    <property type="match status" value="1"/>
</dbReference>
<protein>
    <submittedName>
        <fullName evidence="4">Alpha-L-arabinofuranosidase</fullName>
    </submittedName>
</protein>
<keyword evidence="2" id="KW-0812">Transmembrane</keyword>